<feature type="region of interest" description="Disordered" evidence="1">
    <location>
        <begin position="1"/>
        <end position="26"/>
    </location>
</feature>
<sequence length="120" mass="13075">MGHKKRTVAPSSKPSSSPVAVSEDGSPLPLDAELKLASTIPSITNGSLSRNDALAVIDFENNSSSLSASYASIKLECERALTFLRRGNHTKPPRLMKDLSTKHENSPHLALIHRYRNVLK</sequence>
<accession>A0ABS8TC22</accession>
<dbReference type="EMBL" id="JACEIK010001384">
    <property type="protein sequence ID" value="MCD7468942.1"/>
    <property type="molecule type" value="Genomic_DNA"/>
</dbReference>
<reference evidence="2 3" key="1">
    <citation type="journal article" date="2021" name="BMC Genomics">
        <title>Datura genome reveals duplications of psychoactive alkaloid biosynthetic genes and high mutation rate following tissue culture.</title>
        <authorList>
            <person name="Rajewski A."/>
            <person name="Carter-House D."/>
            <person name="Stajich J."/>
            <person name="Litt A."/>
        </authorList>
    </citation>
    <scope>NUCLEOTIDE SEQUENCE [LARGE SCALE GENOMIC DNA]</scope>
    <source>
        <strain evidence="2">AR-01</strain>
    </source>
</reference>
<name>A0ABS8TC22_DATST</name>
<gene>
    <name evidence="2" type="ORF">HAX54_007498</name>
</gene>
<evidence type="ECO:0000313" key="3">
    <source>
        <dbReference type="Proteomes" id="UP000823775"/>
    </source>
</evidence>
<organism evidence="2 3">
    <name type="scientific">Datura stramonium</name>
    <name type="common">Jimsonweed</name>
    <name type="synonym">Common thornapple</name>
    <dbReference type="NCBI Taxonomy" id="4076"/>
    <lineage>
        <taxon>Eukaryota</taxon>
        <taxon>Viridiplantae</taxon>
        <taxon>Streptophyta</taxon>
        <taxon>Embryophyta</taxon>
        <taxon>Tracheophyta</taxon>
        <taxon>Spermatophyta</taxon>
        <taxon>Magnoliopsida</taxon>
        <taxon>eudicotyledons</taxon>
        <taxon>Gunneridae</taxon>
        <taxon>Pentapetalae</taxon>
        <taxon>asterids</taxon>
        <taxon>lamiids</taxon>
        <taxon>Solanales</taxon>
        <taxon>Solanaceae</taxon>
        <taxon>Solanoideae</taxon>
        <taxon>Datureae</taxon>
        <taxon>Datura</taxon>
    </lineage>
</organism>
<keyword evidence="3" id="KW-1185">Reference proteome</keyword>
<proteinExistence type="predicted"/>
<protein>
    <submittedName>
        <fullName evidence="2">Uncharacterized protein</fullName>
    </submittedName>
</protein>
<feature type="compositionally biased region" description="Low complexity" evidence="1">
    <location>
        <begin position="8"/>
        <end position="22"/>
    </location>
</feature>
<comment type="caution">
    <text evidence="2">The sequence shown here is derived from an EMBL/GenBank/DDBJ whole genome shotgun (WGS) entry which is preliminary data.</text>
</comment>
<dbReference type="Proteomes" id="UP000823775">
    <property type="component" value="Unassembled WGS sequence"/>
</dbReference>
<evidence type="ECO:0000256" key="1">
    <source>
        <dbReference type="SAM" id="MobiDB-lite"/>
    </source>
</evidence>
<evidence type="ECO:0000313" key="2">
    <source>
        <dbReference type="EMBL" id="MCD7468942.1"/>
    </source>
</evidence>